<dbReference type="InterPro" id="IPR004245">
    <property type="entry name" value="DUF229"/>
</dbReference>
<sequence>MSFNMRHKQSIFPSSMILMLFTFFLLVITVIISHRTKTENKFNFHGGNDYKPEFVYSLVEIRELLANSCKLPYIFVPNEDDESYGLQDEKTEKHGGRNNCVLNELNKNINLTSDGILTFRSRPNIDSSTDSINGLSEQSFEIQKDTPVKVSFYNFAFSCVRNGIVEFLKPFVNFAMIPKNPHPESIAVIFLPSINHKLFMKKMAQSKKFMKDNQFNFAQIMNKKEPKPLNDLLLQLGINSETQNVFRKAKELNFTTFFSGPQQIRDLVEADFDTTDHRNFISQFLIDGNFCLKDGRKLVNEQLEKMSAFLSATSNSKVFSTLFLDDYGTHKSSIDHDLNEMLVTLNHSRIFENTTLIVTSYDLSDKDVTNENDKYPLFAVRLSDKFMKTYSGKHYFMKMNFNRLLSSLHFNNMLIELINPNEKLNSTPFIVQPTWRNCVSEGISEFSCICMNMNLSSGYPEKSEKNFVSTLREKFTKEVKRHKCVKTFEIEDYNFFYDYSINTKKEIRGVELTGFVNITGLSGEKRLMLKKMFTFKRNFESFQSFDTARVIVGHEVNIGKAINSQFDSKLPVTMSSPSSSKSNKTAGRDPKSMPLPSLFNHEEQTPTHVLLNQTKELTSTSATMDSLSQRFSDERMRQTEETMRNYFKANTQRESEKSSHATTSTLYSGKQTTESKQINRKETPENQSTSVFTPTNDQSTKLILDDVGVRGSKHRYEKLKQLEKEKQDEMMVSNQKIQKNMSLPGQFQTSAPGQAKSSSPSSSKSSKSNKTAGRDPKSMPLPSLFNHEEQTPTHVLLNQTKELTSTSATMDSLSQRFSDERMRQTEETMRNYFKANTQRESEKSSHATTSTSYSGKQSTESKQINRKETPENPSTSVFTPTNDQSTKLILDDVGVRGSKHRYEKLKQLEKEKQDEMMVSNQKIQKNMSLPGQFQTSTPGQPKSTSHNQMSQSK</sequence>
<dbReference type="eggNOG" id="ENOG502THA3">
    <property type="taxonomic scope" value="Eukaryota"/>
</dbReference>
<feature type="compositionally biased region" description="Low complexity" evidence="1">
    <location>
        <begin position="756"/>
        <end position="768"/>
    </location>
</feature>
<reference evidence="2" key="1">
    <citation type="submission" date="2007-07" db="EMBL/GenBank/DDBJ databases">
        <title>PCAP assembly of the Caenorhabditis remanei genome.</title>
        <authorList>
            <consortium name="The Caenorhabditis remanei Sequencing Consortium"/>
            <person name="Wilson R.K."/>
        </authorList>
    </citation>
    <scope>NUCLEOTIDE SEQUENCE [LARGE SCALE GENOMIC DNA]</scope>
    <source>
        <strain evidence="2">PB4641</strain>
    </source>
</reference>
<feature type="compositionally biased region" description="Polar residues" evidence="1">
    <location>
        <begin position="660"/>
        <end position="676"/>
    </location>
</feature>
<dbReference type="Proteomes" id="UP000008281">
    <property type="component" value="Unassembled WGS sequence"/>
</dbReference>
<feature type="compositionally biased region" description="Polar residues" evidence="1">
    <location>
        <begin position="846"/>
        <end position="862"/>
    </location>
</feature>
<name>E3N773_CAERE</name>
<dbReference type="EMBL" id="DS268546">
    <property type="protein sequence ID" value="EFO88442.1"/>
    <property type="molecule type" value="Genomic_DNA"/>
</dbReference>
<dbReference type="STRING" id="31234.E3N773"/>
<evidence type="ECO:0000256" key="1">
    <source>
        <dbReference type="SAM" id="MobiDB-lite"/>
    </source>
</evidence>
<accession>E3N773</accession>
<feature type="compositionally biased region" description="Basic and acidic residues" evidence="1">
    <location>
        <begin position="904"/>
        <end position="915"/>
    </location>
</feature>
<protein>
    <submittedName>
        <fullName evidence="2">Uncharacterized protein</fullName>
    </submittedName>
</protein>
<evidence type="ECO:0000313" key="2">
    <source>
        <dbReference type="EMBL" id="EFO88442.1"/>
    </source>
</evidence>
<feature type="compositionally biased region" description="Polar residues" evidence="1">
    <location>
        <begin position="918"/>
        <end position="953"/>
    </location>
</feature>
<feature type="region of interest" description="Disordered" evidence="1">
    <location>
        <begin position="648"/>
        <end position="699"/>
    </location>
</feature>
<dbReference type="GO" id="GO:0005615">
    <property type="term" value="C:extracellular space"/>
    <property type="evidence" value="ECO:0007669"/>
    <property type="project" value="TreeGrafter"/>
</dbReference>
<feature type="region of interest" description="Disordered" evidence="1">
    <location>
        <begin position="834"/>
        <end position="953"/>
    </location>
</feature>
<evidence type="ECO:0000313" key="3">
    <source>
        <dbReference type="Proteomes" id="UP000008281"/>
    </source>
</evidence>
<dbReference type="AlphaFoldDB" id="E3N773"/>
<gene>
    <name evidence="2" type="ORF">CRE_10571</name>
</gene>
<feature type="compositionally biased region" description="Polar residues" evidence="1">
    <location>
        <begin position="685"/>
        <end position="699"/>
    </location>
</feature>
<keyword evidence="3" id="KW-1185">Reference proteome</keyword>
<dbReference type="InParanoid" id="E3N773"/>
<dbReference type="OrthoDB" id="5822379at2759"/>
<proteinExistence type="predicted"/>
<organism evidence="3">
    <name type="scientific">Caenorhabditis remanei</name>
    <name type="common">Caenorhabditis vulgaris</name>
    <dbReference type="NCBI Taxonomy" id="31234"/>
    <lineage>
        <taxon>Eukaryota</taxon>
        <taxon>Metazoa</taxon>
        <taxon>Ecdysozoa</taxon>
        <taxon>Nematoda</taxon>
        <taxon>Chromadorea</taxon>
        <taxon>Rhabditida</taxon>
        <taxon>Rhabditina</taxon>
        <taxon>Rhabditomorpha</taxon>
        <taxon>Rhabditoidea</taxon>
        <taxon>Rhabditidae</taxon>
        <taxon>Peloderinae</taxon>
        <taxon>Caenorhabditis</taxon>
    </lineage>
</organism>
<feature type="compositionally biased region" description="Polar residues" evidence="1">
    <location>
        <begin position="871"/>
        <end position="887"/>
    </location>
</feature>
<feature type="region of interest" description="Disordered" evidence="1">
    <location>
        <begin position="744"/>
        <end position="785"/>
    </location>
</feature>
<feature type="region of interest" description="Disordered" evidence="1">
    <location>
        <begin position="569"/>
        <end position="599"/>
    </location>
</feature>
<dbReference type="PANTHER" id="PTHR10974:SF66">
    <property type="entry name" value="ATPASE_AAA_CORE DOMAIN-CONTAINING PROTEIN"/>
    <property type="match status" value="1"/>
</dbReference>
<dbReference type="FunCoup" id="E3N773">
    <property type="interactions" value="1117"/>
</dbReference>
<dbReference type="HOGENOM" id="CLU_309329_0_0_1"/>
<dbReference type="PANTHER" id="PTHR10974">
    <property type="entry name" value="FI08016P-RELATED"/>
    <property type="match status" value="1"/>
</dbReference>